<keyword evidence="1" id="KW-0472">Membrane</keyword>
<sequence length="623" mass="70061">YETLRASNLKYKEDLKKEDPQKDCNSYIGKSILGTKIISDLKFTTVEKTVSVFSIANATKKKESNHLTIYEKVPYGEGNVLVFHFPLGMEGLTEEEILVNEGVSGELLNTFYLSVVSQVLEDIPIVVKNKVEVEQYANTDNYRVQGIINNSDSIEVPKVFPYTILLVVYIIIIGPLLYFILHKKKKNILVWVLVPSFSIVFSCIVYVMGTNTRITEPYISYFSVETYDPNTKTLEGKSNVNVYLSSNQKTELSLFNANEVIAGKYQYPTFYEVIDKEKPYDTLADSDAVTTSVLKLKDSYSLMFDHIPAFTPQYFSLDYSRGFEGAVTGQVSVTESSMSGSVSNETSENFEEAYVYCNGRVALLGNLESGESVSIDECSQEFSSSIYSMLYNSNSISLELGNPETKLSPDRIRKNDALSMVIEDGLYAKEGAFLIGFIDSLPKEHPFSALSSNRASYGVSMMVVPLKLNTTTGNETLVPNLDRYLKTGGSNYYDSALRYVYTNSIELEYQLPKEDEISKLVLADVFQLSQDQNANYTLMAKKIYFYNRTTSQYDLVFQSDLLQDGRYQKVNADNGEGDVSLNASELKDYLSENHELTIKYEGEEVEMSGVLTIPVISYIKKAN</sequence>
<proteinExistence type="predicted"/>
<keyword evidence="1" id="KW-0812">Transmembrane</keyword>
<comment type="caution">
    <text evidence="2">The sequence shown here is derived from an EMBL/GenBank/DDBJ whole genome shotgun (WGS) entry which is preliminary data.</text>
</comment>
<feature type="non-terminal residue" evidence="2">
    <location>
        <position position="1"/>
    </location>
</feature>
<evidence type="ECO:0000313" key="3">
    <source>
        <dbReference type="Proteomes" id="UP000262969"/>
    </source>
</evidence>
<reference evidence="2 3" key="1">
    <citation type="journal article" date="2018" name="Nat. Biotechnol.">
        <title>A standardized bacterial taxonomy based on genome phylogeny substantially revises the tree of life.</title>
        <authorList>
            <person name="Parks D.H."/>
            <person name="Chuvochina M."/>
            <person name="Waite D.W."/>
            <person name="Rinke C."/>
            <person name="Skarshewski A."/>
            <person name="Chaumeil P.A."/>
            <person name="Hugenholtz P."/>
        </authorList>
    </citation>
    <scope>NUCLEOTIDE SEQUENCE [LARGE SCALE GENOMIC DNA]</scope>
    <source>
        <strain evidence="2">UBA11728</strain>
    </source>
</reference>
<feature type="transmembrane region" description="Helical" evidence="1">
    <location>
        <begin position="159"/>
        <end position="181"/>
    </location>
</feature>
<dbReference type="AlphaFoldDB" id="A0A3D2XBS0"/>
<feature type="transmembrane region" description="Helical" evidence="1">
    <location>
        <begin position="188"/>
        <end position="209"/>
    </location>
</feature>
<accession>A0A3D2XBS0</accession>
<evidence type="ECO:0000256" key="1">
    <source>
        <dbReference type="SAM" id="Phobius"/>
    </source>
</evidence>
<dbReference type="EMBL" id="DPVV01000612">
    <property type="protein sequence ID" value="HCL04394.1"/>
    <property type="molecule type" value="Genomic_DNA"/>
</dbReference>
<organism evidence="2 3">
    <name type="scientific">Lachnoclostridium phytofermentans</name>
    <dbReference type="NCBI Taxonomy" id="66219"/>
    <lineage>
        <taxon>Bacteria</taxon>
        <taxon>Bacillati</taxon>
        <taxon>Bacillota</taxon>
        <taxon>Clostridia</taxon>
        <taxon>Lachnospirales</taxon>
        <taxon>Lachnospiraceae</taxon>
    </lineage>
</organism>
<dbReference type="Proteomes" id="UP000262969">
    <property type="component" value="Unassembled WGS sequence"/>
</dbReference>
<gene>
    <name evidence="2" type="ORF">DHW61_18630</name>
</gene>
<evidence type="ECO:0000313" key="2">
    <source>
        <dbReference type="EMBL" id="HCL04394.1"/>
    </source>
</evidence>
<name>A0A3D2XBS0_9FIRM</name>
<keyword evidence="1" id="KW-1133">Transmembrane helix</keyword>
<protein>
    <submittedName>
        <fullName evidence="2">Uncharacterized protein</fullName>
    </submittedName>
</protein>